<feature type="compositionally biased region" description="Low complexity" evidence="1">
    <location>
        <begin position="54"/>
        <end position="69"/>
    </location>
</feature>
<keyword evidence="2" id="KW-0732">Signal</keyword>
<gene>
    <name evidence="3" type="ORF">BW733_01655</name>
</gene>
<organism evidence="3 4">
    <name type="scientific">Tessaracoccus flavescens</name>
    <dbReference type="NCBI Taxonomy" id="399497"/>
    <lineage>
        <taxon>Bacteria</taxon>
        <taxon>Bacillati</taxon>
        <taxon>Actinomycetota</taxon>
        <taxon>Actinomycetes</taxon>
        <taxon>Propionibacteriales</taxon>
        <taxon>Propionibacteriaceae</taxon>
        <taxon>Tessaracoccus</taxon>
    </lineage>
</organism>
<feature type="chain" id="PRO_5012275590" description="DUF2599 domain-containing protein" evidence="2">
    <location>
        <begin position="30"/>
        <end position="272"/>
    </location>
</feature>
<dbReference type="EMBL" id="CP019607">
    <property type="protein sequence ID" value="AQP49727.1"/>
    <property type="molecule type" value="Genomic_DNA"/>
</dbReference>
<dbReference type="Proteomes" id="UP000188235">
    <property type="component" value="Chromosome"/>
</dbReference>
<dbReference type="InterPro" id="IPR019719">
    <property type="entry name" value="DUF2599"/>
</dbReference>
<evidence type="ECO:0000313" key="3">
    <source>
        <dbReference type="EMBL" id="AQP49727.1"/>
    </source>
</evidence>
<evidence type="ECO:0000256" key="1">
    <source>
        <dbReference type="SAM" id="MobiDB-lite"/>
    </source>
</evidence>
<dbReference type="Pfam" id="PF10783">
    <property type="entry name" value="DUF2599"/>
    <property type="match status" value="1"/>
</dbReference>
<evidence type="ECO:0000256" key="2">
    <source>
        <dbReference type="SAM" id="SignalP"/>
    </source>
</evidence>
<keyword evidence="4" id="KW-1185">Reference proteome</keyword>
<sequence length="272" mass="27586">MGPDGYPASVRGIGTLGVALLLLAGCAQAEVAPSPSPGETSASSAPSSPPPSRPVSRVPTTPAASPTTSAVAWHDALQVDLGGTVLGLPEQAVVEQGEGWSAVTVSLDSADPLGLVIAGDRWSLVAGVLEAGAAHVSRPVVTDAEGEPVSASFVADGRGVVIQVPDSTALPASVSFFAGERLVDQAVWESESRILITPSGLGRRLAPADPVAAVALVDAVMAQVGDDPRLKSSSSLNQLACHMVGARDKASWNLETDREDKGLIGFMAARCN</sequence>
<feature type="signal peptide" evidence="2">
    <location>
        <begin position="1"/>
        <end position="29"/>
    </location>
</feature>
<feature type="compositionally biased region" description="Low complexity" evidence="1">
    <location>
        <begin position="31"/>
        <end position="46"/>
    </location>
</feature>
<reference evidence="3 4" key="1">
    <citation type="journal article" date="2008" name="Int. J. Syst. Evol. Microbiol.">
        <title>Tessaracoccus flavescens sp. nov., isolated from marine sediment.</title>
        <authorList>
            <person name="Lee D.W."/>
            <person name="Lee S.D."/>
        </authorList>
    </citation>
    <scope>NUCLEOTIDE SEQUENCE [LARGE SCALE GENOMIC DNA]</scope>
    <source>
        <strain evidence="3 4">SST-39T</strain>
    </source>
</reference>
<proteinExistence type="predicted"/>
<accession>A0A1Q2CUF0</accession>
<dbReference type="KEGG" id="tfa:BW733_01655"/>
<feature type="region of interest" description="Disordered" evidence="1">
    <location>
        <begin position="31"/>
        <end position="69"/>
    </location>
</feature>
<name>A0A1Q2CUF0_9ACTN</name>
<evidence type="ECO:0000313" key="4">
    <source>
        <dbReference type="Proteomes" id="UP000188235"/>
    </source>
</evidence>
<protein>
    <recommendedName>
        <fullName evidence="5">DUF2599 domain-containing protein</fullName>
    </recommendedName>
</protein>
<dbReference type="STRING" id="399497.BW733_01655"/>
<evidence type="ECO:0008006" key="5">
    <source>
        <dbReference type="Google" id="ProtNLM"/>
    </source>
</evidence>
<dbReference type="AlphaFoldDB" id="A0A1Q2CUF0"/>